<protein>
    <recommendedName>
        <fullName evidence="1">AAA domain-containing protein</fullName>
    </recommendedName>
</protein>
<evidence type="ECO:0000259" key="1">
    <source>
        <dbReference type="Pfam" id="PF13173"/>
    </source>
</evidence>
<proteinExistence type="predicted"/>
<sequence length="355" mass="41977">MQILEQLQTQPYLNNNFITRKVQIIDIHRLNIFGVRGSGKSSLVIDYINNNLKEDEYLYIDFDNPLLLINPIDNNMIDKFIKQNQITTLILDQYRDEYLSSIPVVDNIIIVSRIALKLDGYRQLELFALDYEEFIAFEKKSSTNSLNSFLKLGTLPQIVKEGNINANMLKRFLSTSFTRNEQQLLTILASFNTKNITTNQIYLYAKDRFKISKDWLYKKIKEWQDEKLITLIDNRYQKSGKKLILFDFILPKYITTNQTFIERFDNLILLAMLKHYDSFEAIGTYEYIVNETIIIVAPFDTEEHIWKKCYLRLNIYQKYNSKNIIIVTISNQYSFKIKDIEFEGLPFSEWSILSS</sequence>
<name>A0A1W1EI35_9ZZZZ</name>
<organism evidence="2">
    <name type="scientific">hydrothermal vent metagenome</name>
    <dbReference type="NCBI Taxonomy" id="652676"/>
    <lineage>
        <taxon>unclassified sequences</taxon>
        <taxon>metagenomes</taxon>
        <taxon>ecological metagenomes</taxon>
    </lineage>
</organism>
<gene>
    <name evidence="2" type="ORF">MNB_SV-15-1393</name>
</gene>
<dbReference type="InterPro" id="IPR041682">
    <property type="entry name" value="AAA_14"/>
</dbReference>
<accession>A0A1W1EI35</accession>
<reference evidence="2" key="1">
    <citation type="submission" date="2016-10" db="EMBL/GenBank/DDBJ databases">
        <authorList>
            <person name="de Groot N.N."/>
        </authorList>
    </citation>
    <scope>NUCLEOTIDE SEQUENCE</scope>
</reference>
<dbReference type="AlphaFoldDB" id="A0A1W1EI35"/>
<feature type="domain" description="AAA" evidence="1">
    <location>
        <begin position="31"/>
        <end position="92"/>
    </location>
</feature>
<evidence type="ECO:0000313" key="2">
    <source>
        <dbReference type="EMBL" id="SHO80525.1"/>
    </source>
</evidence>
<dbReference type="Pfam" id="PF13173">
    <property type="entry name" value="AAA_14"/>
    <property type="match status" value="1"/>
</dbReference>
<dbReference type="EMBL" id="FRYL01000011">
    <property type="protein sequence ID" value="SHO80525.1"/>
    <property type="molecule type" value="Genomic_DNA"/>
</dbReference>